<keyword evidence="5" id="KW-1185">Reference proteome</keyword>
<organism evidence="4 5">
    <name type="scientific">Nocardioides marinisabuli</name>
    <dbReference type="NCBI Taxonomy" id="419476"/>
    <lineage>
        <taxon>Bacteria</taxon>
        <taxon>Bacillati</taxon>
        <taxon>Actinomycetota</taxon>
        <taxon>Actinomycetes</taxon>
        <taxon>Propionibacteriales</taxon>
        <taxon>Nocardioidaceae</taxon>
        <taxon>Nocardioides</taxon>
    </lineage>
</organism>
<evidence type="ECO:0000313" key="5">
    <source>
        <dbReference type="Proteomes" id="UP000516957"/>
    </source>
</evidence>
<evidence type="ECO:0000256" key="2">
    <source>
        <dbReference type="ARBA" id="ARBA00023180"/>
    </source>
</evidence>
<dbReference type="EMBL" id="JACCBE010000001">
    <property type="protein sequence ID" value="NYD57578.1"/>
    <property type="molecule type" value="Genomic_DNA"/>
</dbReference>
<feature type="domain" description="Sulfotransferase" evidence="3">
    <location>
        <begin position="12"/>
        <end position="180"/>
    </location>
</feature>
<protein>
    <recommendedName>
        <fullName evidence="3">Sulfotransferase domain-containing protein</fullName>
    </recommendedName>
</protein>
<dbReference type="AlphaFoldDB" id="A0A7Y9JRH8"/>
<dbReference type="PANTHER" id="PTHR10605">
    <property type="entry name" value="HEPARAN SULFATE SULFOTRANSFERASE"/>
    <property type="match status" value="1"/>
</dbReference>
<gene>
    <name evidence="4" type="ORF">BKA08_001816</name>
</gene>
<name>A0A7Y9JRH8_9ACTN</name>
<dbReference type="Pfam" id="PF00685">
    <property type="entry name" value="Sulfotransfer_1"/>
    <property type="match status" value="1"/>
</dbReference>
<evidence type="ECO:0000256" key="1">
    <source>
        <dbReference type="ARBA" id="ARBA00022679"/>
    </source>
</evidence>
<dbReference type="GO" id="GO:0008146">
    <property type="term" value="F:sulfotransferase activity"/>
    <property type="evidence" value="ECO:0007669"/>
    <property type="project" value="InterPro"/>
</dbReference>
<dbReference type="SUPFAM" id="SSF52540">
    <property type="entry name" value="P-loop containing nucleoside triphosphate hydrolases"/>
    <property type="match status" value="1"/>
</dbReference>
<dbReference type="InterPro" id="IPR000863">
    <property type="entry name" value="Sulfotransferase_dom"/>
</dbReference>
<dbReference type="RefSeq" id="WP_179615322.1">
    <property type="nucleotide sequence ID" value="NZ_CP059163.1"/>
</dbReference>
<reference evidence="4 5" key="1">
    <citation type="submission" date="2020-07" db="EMBL/GenBank/DDBJ databases">
        <title>Sequencing the genomes of 1000 actinobacteria strains.</title>
        <authorList>
            <person name="Klenk H.-P."/>
        </authorList>
    </citation>
    <scope>NUCLEOTIDE SEQUENCE [LARGE SCALE GENOMIC DNA]</scope>
    <source>
        <strain evidence="4 5">DSM 18965</strain>
    </source>
</reference>
<sequence length="283" mass="32224">MSISVEQKFEIDAVYVGWPKCGSTWIFKFLQAQVDVAVPIQKSTDFFEVHHERGESWFAQQFRDPTLVCVDISHDCIFSGAALNRIGTASSPIKILVGLRNPYEWIISEFAYVTGTGRVDCSFSQFLENYPYALDHAKYEKHLRQLLNVVDRSQVTWLLLEDLRDDPSRYAERLVEALGAGVVAPSGFMVEEKVNVALKARSPFLLSVLRAGAKVMARVGLSRKVEAFKRGSLRKYIFRAADDVARDEFFGDLQVHRTQFIRTRDEVSKLMGRDLSQVWKTGF</sequence>
<comment type="caution">
    <text evidence="4">The sequence shown here is derived from an EMBL/GenBank/DDBJ whole genome shotgun (WGS) entry which is preliminary data.</text>
</comment>
<proteinExistence type="predicted"/>
<dbReference type="InterPro" id="IPR027417">
    <property type="entry name" value="P-loop_NTPase"/>
</dbReference>
<evidence type="ECO:0000313" key="4">
    <source>
        <dbReference type="EMBL" id="NYD57578.1"/>
    </source>
</evidence>
<dbReference type="Proteomes" id="UP000516957">
    <property type="component" value="Unassembled WGS sequence"/>
</dbReference>
<keyword evidence="1" id="KW-0808">Transferase</keyword>
<keyword evidence="2" id="KW-0325">Glycoprotein</keyword>
<evidence type="ECO:0000259" key="3">
    <source>
        <dbReference type="Pfam" id="PF00685"/>
    </source>
</evidence>
<accession>A0A7Y9JRH8</accession>
<dbReference type="Gene3D" id="3.40.50.300">
    <property type="entry name" value="P-loop containing nucleotide triphosphate hydrolases"/>
    <property type="match status" value="1"/>
</dbReference>
<dbReference type="InterPro" id="IPR037359">
    <property type="entry name" value="NST/OST"/>
</dbReference>
<dbReference type="PANTHER" id="PTHR10605:SF56">
    <property type="entry name" value="BIFUNCTIONAL HEPARAN SULFATE N-DEACETYLASE_N-SULFOTRANSFERASE"/>
    <property type="match status" value="1"/>
</dbReference>